<evidence type="ECO:0000256" key="1">
    <source>
        <dbReference type="SAM" id="SignalP"/>
    </source>
</evidence>
<reference evidence="2 3" key="1">
    <citation type="submission" date="2022-05" db="EMBL/GenBank/DDBJ databases">
        <authorList>
            <consortium name="Genoscope - CEA"/>
            <person name="William W."/>
        </authorList>
    </citation>
    <scope>NUCLEOTIDE SEQUENCE [LARGE SCALE GENOMIC DNA]</scope>
</reference>
<comment type="caution">
    <text evidence="2">The sequence shown here is derived from an EMBL/GenBank/DDBJ whole genome shotgun (WGS) entry which is preliminary data.</text>
</comment>
<feature type="signal peptide" evidence="1">
    <location>
        <begin position="1"/>
        <end position="26"/>
    </location>
</feature>
<gene>
    <name evidence="2" type="ORF">PLOB_00025427</name>
</gene>
<keyword evidence="3" id="KW-1185">Reference proteome</keyword>
<proteinExistence type="predicted"/>
<dbReference type="EMBL" id="CALNXK010000030">
    <property type="protein sequence ID" value="CAH3117320.1"/>
    <property type="molecule type" value="Genomic_DNA"/>
</dbReference>
<organism evidence="2 3">
    <name type="scientific">Porites lobata</name>
    <dbReference type="NCBI Taxonomy" id="104759"/>
    <lineage>
        <taxon>Eukaryota</taxon>
        <taxon>Metazoa</taxon>
        <taxon>Cnidaria</taxon>
        <taxon>Anthozoa</taxon>
        <taxon>Hexacorallia</taxon>
        <taxon>Scleractinia</taxon>
        <taxon>Fungiina</taxon>
        <taxon>Poritidae</taxon>
        <taxon>Porites</taxon>
    </lineage>
</organism>
<keyword evidence="1" id="KW-0732">Signal</keyword>
<sequence>CNEWSIATRKIAAILLSVDVMSAVLALDKHCLHKCHLYSEDIEHLYSLEIYDLFLDVHTSYSEAFYGQLQCGFAVWTVLGCF</sequence>
<feature type="non-terminal residue" evidence="2">
    <location>
        <position position="1"/>
    </location>
</feature>
<protein>
    <submittedName>
        <fullName evidence="2">Uncharacterized protein</fullName>
    </submittedName>
</protein>
<dbReference type="Proteomes" id="UP001159405">
    <property type="component" value="Unassembled WGS sequence"/>
</dbReference>
<feature type="chain" id="PRO_5046412438" evidence="1">
    <location>
        <begin position="27"/>
        <end position="82"/>
    </location>
</feature>
<evidence type="ECO:0000313" key="2">
    <source>
        <dbReference type="EMBL" id="CAH3117320.1"/>
    </source>
</evidence>
<name>A0ABN8NQU2_9CNID</name>
<accession>A0ABN8NQU2</accession>
<evidence type="ECO:0000313" key="3">
    <source>
        <dbReference type="Proteomes" id="UP001159405"/>
    </source>
</evidence>